<dbReference type="EC" id="3.4.11.18" evidence="6 7"/>
<dbReference type="GO" id="GO:0006508">
    <property type="term" value="P:proteolysis"/>
    <property type="evidence" value="ECO:0007669"/>
    <property type="project" value="UniProtKB-KW"/>
</dbReference>
<dbReference type="HAMAP" id="MF_01974">
    <property type="entry name" value="MetAP_1"/>
    <property type="match status" value="1"/>
</dbReference>
<name>A0A840URQ7_9BACT</name>
<dbReference type="InterPro" id="IPR001714">
    <property type="entry name" value="Pept_M24_MAP"/>
</dbReference>
<dbReference type="GO" id="GO:0070006">
    <property type="term" value="F:metalloaminopeptidase activity"/>
    <property type="evidence" value="ECO:0007669"/>
    <property type="project" value="UniProtKB-UniRule"/>
</dbReference>
<feature type="binding site" evidence="6">
    <location>
        <position position="210"/>
    </location>
    <ligand>
        <name>a divalent metal cation</name>
        <dbReference type="ChEBI" id="CHEBI:60240"/>
        <label>2</label>
        <note>catalytic</note>
    </ligand>
</feature>
<evidence type="ECO:0000313" key="9">
    <source>
        <dbReference type="EMBL" id="MBB5348335.1"/>
    </source>
</evidence>
<dbReference type="PANTHER" id="PTHR43330:SF27">
    <property type="entry name" value="METHIONINE AMINOPEPTIDASE"/>
    <property type="match status" value="1"/>
</dbReference>
<keyword evidence="3 6" id="KW-0645">Protease</keyword>
<feature type="domain" description="Peptidase M24" evidence="8">
    <location>
        <begin position="21"/>
        <end position="248"/>
    </location>
</feature>
<comment type="subunit">
    <text evidence="6">Monomer.</text>
</comment>
<evidence type="ECO:0000256" key="7">
    <source>
        <dbReference type="RuleBase" id="RU003653"/>
    </source>
</evidence>
<evidence type="ECO:0000259" key="8">
    <source>
        <dbReference type="Pfam" id="PF00557"/>
    </source>
</evidence>
<dbReference type="InterPro" id="IPR002467">
    <property type="entry name" value="Pept_M24A_MAP1"/>
</dbReference>
<comment type="cofactor">
    <cofactor evidence="6">
        <name>Co(2+)</name>
        <dbReference type="ChEBI" id="CHEBI:48828"/>
    </cofactor>
    <cofactor evidence="6">
        <name>Zn(2+)</name>
        <dbReference type="ChEBI" id="CHEBI:29105"/>
    </cofactor>
    <cofactor evidence="6">
        <name>Mn(2+)</name>
        <dbReference type="ChEBI" id="CHEBI:29035"/>
    </cofactor>
    <cofactor evidence="6">
        <name>Fe(2+)</name>
        <dbReference type="ChEBI" id="CHEBI:29033"/>
    </cofactor>
    <text evidence="6">Binds 2 divalent metal cations per subunit. Has a high-affinity and a low affinity metal-binding site. The true nature of the physiological cofactor is under debate. The enzyme is active with cobalt, zinc, manganese or divalent iron ions. Most likely, methionine aminopeptidases function as mononuclear Fe(2+)-metalloproteases under physiological conditions, and the catalytically relevant metal-binding site has been assigned to the histidine-containing high-affinity site.</text>
</comment>
<protein>
    <recommendedName>
        <fullName evidence="6 7">Methionine aminopeptidase</fullName>
        <shortName evidence="6">MAP</shortName>
        <shortName evidence="6">MetAP</shortName>
        <ecNumber evidence="6 7">3.4.11.18</ecNumber>
    </recommendedName>
    <alternativeName>
        <fullName evidence="6">Peptidase M</fullName>
    </alternativeName>
</protein>
<comment type="caution">
    <text evidence="9">The sequence shown here is derived from an EMBL/GenBank/DDBJ whole genome shotgun (WGS) entry which is preliminary data.</text>
</comment>
<dbReference type="GO" id="GO:0005829">
    <property type="term" value="C:cytosol"/>
    <property type="evidence" value="ECO:0007669"/>
    <property type="project" value="TreeGrafter"/>
</dbReference>
<dbReference type="AlphaFoldDB" id="A0A840URQ7"/>
<dbReference type="PROSITE" id="PS00680">
    <property type="entry name" value="MAP_1"/>
    <property type="match status" value="1"/>
</dbReference>
<dbReference type="Pfam" id="PF00557">
    <property type="entry name" value="Peptidase_M24"/>
    <property type="match status" value="1"/>
</dbReference>
<dbReference type="CDD" id="cd01086">
    <property type="entry name" value="MetAP1"/>
    <property type="match status" value="1"/>
</dbReference>
<comment type="function">
    <text evidence="1 6">Removes the N-terminal methionine from nascent proteins. The N-terminal methionine is often cleaved when the second residue in the primary sequence is small and uncharged (Met-Ala-, Cys, Gly, Pro, Ser, Thr, or Val). Requires deformylation of the N(alpha)-formylated initiator methionine before it can be hydrolyzed.</text>
</comment>
<evidence type="ECO:0000256" key="4">
    <source>
        <dbReference type="ARBA" id="ARBA00022723"/>
    </source>
</evidence>
<proteinExistence type="inferred from homology"/>
<keyword evidence="5 6" id="KW-0378">Hydrolase</keyword>
<sequence length="259" mass="28197">MTDHNSGKSIILKNHDEIMIMLDANRIVAETLTLVQGMIAPGVTTLELDRVAEDFCKSKNASPAFKGYRGFPGSLCTSINEEVVHGIPSRRRKLKKGDIISVDFGVKYKGYYGDSAITVAVGKIAENEEKLLQATEESLERAIEKAVVGNRVADISIAVQEYVEKRGFSVVRQFVGHGIGTALHEGPEIPNFLQGEQSPRLVPGMVMAIEPMVNLGTSKVKVLRDGWTVVTADGKPSAHFEHSVAVTEDGPIVLSRRND</sequence>
<feature type="binding site" evidence="6">
    <location>
        <position position="241"/>
    </location>
    <ligand>
        <name>a divalent metal cation</name>
        <dbReference type="ChEBI" id="CHEBI:60240"/>
        <label>1</label>
    </ligand>
</feature>
<feature type="binding site" evidence="6">
    <location>
        <position position="85"/>
    </location>
    <ligand>
        <name>substrate</name>
    </ligand>
</feature>
<dbReference type="PRINTS" id="PR00599">
    <property type="entry name" value="MAPEPTIDASE"/>
</dbReference>
<dbReference type="NCBIfam" id="TIGR00500">
    <property type="entry name" value="met_pdase_I"/>
    <property type="match status" value="1"/>
</dbReference>
<dbReference type="SUPFAM" id="SSF55920">
    <property type="entry name" value="Creatinase/aminopeptidase"/>
    <property type="match status" value="1"/>
</dbReference>
<accession>A0A840URQ7</accession>
<evidence type="ECO:0000313" key="10">
    <source>
        <dbReference type="Proteomes" id="UP000539642"/>
    </source>
</evidence>
<feature type="binding site" evidence="6">
    <location>
        <position position="241"/>
    </location>
    <ligand>
        <name>a divalent metal cation</name>
        <dbReference type="ChEBI" id="CHEBI:60240"/>
        <label>2</label>
        <note>catalytic</note>
    </ligand>
</feature>
<feature type="binding site" evidence="6">
    <location>
        <position position="184"/>
    </location>
    <ligand>
        <name>substrate</name>
    </ligand>
</feature>
<dbReference type="GO" id="GO:0004239">
    <property type="term" value="F:initiator methionyl aminopeptidase activity"/>
    <property type="evidence" value="ECO:0007669"/>
    <property type="project" value="UniProtKB-UniRule"/>
</dbReference>
<evidence type="ECO:0000256" key="2">
    <source>
        <dbReference type="ARBA" id="ARBA00022438"/>
    </source>
</evidence>
<dbReference type="InterPro" id="IPR036005">
    <property type="entry name" value="Creatinase/aminopeptidase-like"/>
</dbReference>
<evidence type="ECO:0000256" key="5">
    <source>
        <dbReference type="ARBA" id="ARBA00022801"/>
    </source>
</evidence>
<comment type="catalytic activity">
    <reaction evidence="6 7">
        <text>Release of N-terminal amino acids, preferentially methionine, from peptides and arylamides.</text>
        <dbReference type="EC" id="3.4.11.18"/>
    </reaction>
</comment>
<dbReference type="PANTHER" id="PTHR43330">
    <property type="entry name" value="METHIONINE AMINOPEPTIDASE"/>
    <property type="match status" value="1"/>
</dbReference>
<dbReference type="GO" id="GO:0046872">
    <property type="term" value="F:metal ion binding"/>
    <property type="evidence" value="ECO:0007669"/>
    <property type="project" value="UniProtKB-UniRule"/>
</dbReference>
<gene>
    <name evidence="6" type="primary">map</name>
    <name evidence="9" type="ORF">HNQ81_002070</name>
</gene>
<feature type="binding site" evidence="6">
    <location>
        <position position="114"/>
    </location>
    <ligand>
        <name>a divalent metal cation</name>
        <dbReference type="ChEBI" id="CHEBI:60240"/>
        <label>2</label>
        <note>catalytic</note>
    </ligand>
</feature>
<comment type="similarity">
    <text evidence="6">Belongs to the peptidase M24A family. Methionine aminopeptidase type 1 subfamily.</text>
</comment>
<dbReference type="RefSeq" id="WP_183350977.1">
    <property type="nucleotide sequence ID" value="NZ_JACHEO010000011.1"/>
</dbReference>
<evidence type="ECO:0000256" key="3">
    <source>
        <dbReference type="ARBA" id="ARBA00022670"/>
    </source>
</evidence>
<evidence type="ECO:0000256" key="6">
    <source>
        <dbReference type="HAMAP-Rule" id="MF_01974"/>
    </source>
</evidence>
<keyword evidence="10" id="KW-1185">Reference proteome</keyword>
<reference evidence="9 10" key="1">
    <citation type="submission" date="2020-08" db="EMBL/GenBank/DDBJ databases">
        <title>Genomic Encyclopedia of Type Strains, Phase IV (KMG-IV): sequencing the most valuable type-strain genomes for metagenomic binning, comparative biology and taxonomic classification.</title>
        <authorList>
            <person name="Goeker M."/>
        </authorList>
    </citation>
    <scope>NUCLEOTIDE SEQUENCE [LARGE SCALE GENOMIC DNA]</scope>
    <source>
        <strain evidence="9 10">DSM 28570</strain>
    </source>
</reference>
<feature type="binding site" evidence="6">
    <location>
        <position position="114"/>
    </location>
    <ligand>
        <name>a divalent metal cation</name>
        <dbReference type="ChEBI" id="CHEBI:60240"/>
        <label>1</label>
    </ligand>
</feature>
<keyword evidence="4 6" id="KW-0479">Metal-binding</keyword>
<dbReference type="InterPro" id="IPR000994">
    <property type="entry name" value="Pept_M24"/>
</dbReference>
<feature type="binding site" evidence="6">
    <location>
        <position position="103"/>
    </location>
    <ligand>
        <name>a divalent metal cation</name>
        <dbReference type="ChEBI" id="CHEBI:60240"/>
        <label>1</label>
    </ligand>
</feature>
<keyword evidence="2 6" id="KW-0031">Aminopeptidase</keyword>
<dbReference type="Gene3D" id="3.90.230.10">
    <property type="entry name" value="Creatinase/methionine aminopeptidase superfamily"/>
    <property type="match status" value="1"/>
</dbReference>
<dbReference type="EMBL" id="JACHEO010000011">
    <property type="protein sequence ID" value="MBB5348335.1"/>
    <property type="molecule type" value="Genomic_DNA"/>
</dbReference>
<organism evidence="9 10">
    <name type="scientific">Desulfoprunum benzoelyticum</name>
    <dbReference type="NCBI Taxonomy" id="1506996"/>
    <lineage>
        <taxon>Bacteria</taxon>
        <taxon>Pseudomonadati</taxon>
        <taxon>Thermodesulfobacteriota</taxon>
        <taxon>Desulfobulbia</taxon>
        <taxon>Desulfobulbales</taxon>
        <taxon>Desulfobulbaceae</taxon>
        <taxon>Desulfoprunum</taxon>
    </lineage>
</organism>
<evidence type="ECO:0000256" key="1">
    <source>
        <dbReference type="ARBA" id="ARBA00002521"/>
    </source>
</evidence>
<feature type="binding site" evidence="6">
    <location>
        <position position="177"/>
    </location>
    <ligand>
        <name>a divalent metal cation</name>
        <dbReference type="ChEBI" id="CHEBI:60240"/>
        <label>2</label>
        <note>catalytic</note>
    </ligand>
</feature>
<dbReference type="Proteomes" id="UP000539642">
    <property type="component" value="Unassembled WGS sequence"/>
</dbReference>